<organism evidence="5 6">
    <name type="scientific">Rhizobium giardinii</name>
    <dbReference type="NCBI Taxonomy" id="56731"/>
    <lineage>
        <taxon>Bacteria</taxon>
        <taxon>Pseudomonadati</taxon>
        <taxon>Pseudomonadota</taxon>
        <taxon>Alphaproteobacteria</taxon>
        <taxon>Hyphomicrobiales</taxon>
        <taxon>Rhizobiaceae</taxon>
        <taxon>Rhizobium/Agrobacterium group</taxon>
        <taxon>Rhizobium</taxon>
    </lineage>
</organism>
<keyword evidence="4" id="KW-0460">Magnesium</keyword>
<sequence length="137" mass="16018">MLEDGSVEILLITTRETRRFTLPKGWRMRGKSPQKAAAIETEQEAGVEGKIQRDSVGNYFYWKRDLNCFLPIRVTVYPLRAKTILYRWKERGQRLRNWLRPSEAALLVDEPELVSLLKCFDIACLTKRDKHAVLHSD</sequence>
<comment type="caution">
    <text evidence="5">The sequence shown here is derived from an EMBL/GenBank/DDBJ whole genome shotgun (WGS) entry which is preliminary data.</text>
</comment>
<keyword evidence="2" id="KW-0479">Metal-binding</keyword>
<gene>
    <name evidence="5" type="ORF">GGD55_003075</name>
</gene>
<dbReference type="PANTHER" id="PTHR12629">
    <property type="entry name" value="DIPHOSPHOINOSITOL POLYPHOSPHATE PHOSPHOHYDROLASE"/>
    <property type="match status" value="1"/>
</dbReference>
<dbReference type="InterPro" id="IPR047198">
    <property type="entry name" value="DDP-like_NUDIX"/>
</dbReference>
<dbReference type="Proteomes" id="UP000585507">
    <property type="component" value="Unassembled WGS sequence"/>
</dbReference>
<evidence type="ECO:0000313" key="5">
    <source>
        <dbReference type="EMBL" id="MBB5536368.1"/>
    </source>
</evidence>
<name>A0A7W8UBR2_9HYPH</name>
<dbReference type="GO" id="GO:0046872">
    <property type="term" value="F:metal ion binding"/>
    <property type="evidence" value="ECO:0007669"/>
    <property type="project" value="UniProtKB-KW"/>
</dbReference>
<reference evidence="5 6" key="1">
    <citation type="submission" date="2020-08" db="EMBL/GenBank/DDBJ databases">
        <title>Genomic Encyclopedia of Type Strains, Phase IV (KMG-V): Genome sequencing to study the core and pangenomes of soil and plant-associated prokaryotes.</title>
        <authorList>
            <person name="Whitman W."/>
        </authorList>
    </citation>
    <scope>NUCLEOTIDE SEQUENCE [LARGE SCALE GENOMIC DNA]</scope>
    <source>
        <strain evidence="5 6">SEMIA 4084</strain>
    </source>
</reference>
<protein>
    <submittedName>
        <fullName evidence="5">8-oxo-dGTP pyrophosphatase MutT (NUDIX family)</fullName>
    </submittedName>
</protein>
<evidence type="ECO:0000256" key="3">
    <source>
        <dbReference type="ARBA" id="ARBA00022801"/>
    </source>
</evidence>
<dbReference type="InterPro" id="IPR015797">
    <property type="entry name" value="NUDIX_hydrolase-like_dom_sf"/>
</dbReference>
<proteinExistence type="predicted"/>
<dbReference type="PANTHER" id="PTHR12629:SF0">
    <property type="entry name" value="DIPHOSPHOINOSITOL-POLYPHOSPHATE DIPHOSPHATASE"/>
    <property type="match status" value="1"/>
</dbReference>
<accession>A0A7W8UBR2</accession>
<dbReference type="GO" id="GO:0005737">
    <property type="term" value="C:cytoplasm"/>
    <property type="evidence" value="ECO:0007669"/>
    <property type="project" value="TreeGrafter"/>
</dbReference>
<evidence type="ECO:0000256" key="1">
    <source>
        <dbReference type="ARBA" id="ARBA00001946"/>
    </source>
</evidence>
<dbReference type="AlphaFoldDB" id="A0A7W8UBR2"/>
<dbReference type="CDD" id="cd04666">
    <property type="entry name" value="NUDIX_DIPP2_like_Nudt4"/>
    <property type="match status" value="1"/>
</dbReference>
<keyword evidence="6" id="KW-1185">Reference proteome</keyword>
<evidence type="ECO:0000313" key="6">
    <source>
        <dbReference type="Proteomes" id="UP000585507"/>
    </source>
</evidence>
<dbReference type="RefSeq" id="WP_018328329.1">
    <property type="nucleotide sequence ID" value="NZ_JACHBK010000006.1"/>
</dbReference>
<dbReference type="SUPFAM" id="SSF55811">
    <property type="entry name" value="Nudix"/>
    <property type="match status" value="1"/>
</dbReference>
<comment type="cofactor">
    <cofactor evidence="1">
        <name>Mg(2+)</name>
        <dbReference type="ChEBI" id="CHEBI:18420"/>
    </cofactor>
</comment>
<keyword evidence="3" id="KW-0378">Hydrolase</keyword>
<evidence type="ECO:0000256" key="2">
    <source>
        <dbReference type="ARBA" id="ARBA00022723"/>
    </source>
</evidence>
<evidence type="ECO:0000256" key="4">
    <source>
        <dbReference type="ARBA" id="ARBA00022842"/>
    </source>
</evidence>
<dbReference type="GO" id="GO:0016462">
    <property type="term" value="F:pyrophosphatase activity"/>
    <property type="evidence" value="ECO:0007669"/>
    <property type="project" value="InterPro"/>
</dbReference>
<dbReference type="EMBL" id="JACHBK010000006">
    <property type="protein sequence ID" value="MBB5536368.1"/>
    <property type="molecule type" value="Genomic_DNA"/>
</dbReference>
<dbReference type="Gene3D" id="3.90.79.10">
    <property type="entry name" value="Nucleoside Triphosphate Pyrophosphohydrolase"/>
    <property type="match status" value="1"/>
</dbReference>